<proteinExistence type="predicted"/>
<keyword evidence="3" id="KW-1185">Reference proteome</keyword>
<dbReference type="Proteomes" id="UP001295740">
    <property type="component" value="Unassembled WGS sequence"/>
</dbReference>
<feature type="region of interest" description="Disordered" evidence="1">
    <location>
        <begin position="45"/>
        <end position="65"/>
    </location>
</feature>
<feature type="region of interest" description="Disordered" evidence="1">
    <location>
        <begin position="126"/>
        <end position="152"/>
    </location>
</feature>
<dbReference type="EMBL" id="CAUWAG010000012">
    <property type="protein sequence ID" value="CAJ2509194.1"/>
    <property type="molecule type" value="Genomic_DNA"/>
</dbReference>
<evidence type="ECO:0000313" key="2">
    <source>
        <dbReference type="EMBL" id="CAJ2509194.1"/>
    </source>
</evidence>
<organism evidence="2 3">
    <name type="scientific">Anthostomella pinea</name>
    <dbReference type="NCBI Taxonomy" id="933095"/>
    <lineage>
        <taxon>Eukaryota</taxon>
        <taxon>Fungi</taxon>
        <taxon>Dikarya</taxon>
        <taxon>Ascomycota</taxon>
        <taxon>Pezizomycotina</taxon>
        <taxon>Sordariomycetes</taxon>
        <taxon>Xylariomycetidae</taxon>
        <taxon>Xylariales</taxon>
        <taxon>Xylariaceae</taxon>
        <taxon>Anthostomella</taxon>
    </lineage>
</organism>
<name>A0AAI8VR84_9PEZI</name>
<gene>
    <name evidence="2" type="ORF">KHLLAP_LOCUS9662</name>
</gene>
<dbReference type="AlphaFoldDB" id="A0AAI8VR84"/>
<reference evidence="2" key="1">
    <citation type="submission" date="2023-10" db="EMBL/GenBank/DDBJ databases">
        <authorList>
            <person name="Hackl T."/>
        </authorList>
    </citation>
    <scope>NUCLEOTIDE SEQUENCE</scope>
</reference>
<evidence type="ECO:0000256" key="1">
    <source>
        <dbReference type="SAM" id="MobiDB-lite"/>
    </source>
</evidence>
<evidence type="ECO:0000313" key="3">
    <source>
        <dbReference type="Proteomes" id="UP001295740"/>
    </source>
</evidence>
<protein>
    <submittedName>
        <fullName evidence="2">Uu.00g142200.m01.CDS01</fullName>
    </submittedName>
</protein>
<sequence length="152" mass="16719">MDQGLAPKQAFVEGRVIGANTAEKALNSMAGVYIGYAVPIRTGRAIDRPGRPDTTTVFPGPRADQPGKANTLSEFFATNAATHPLLAPSQEDINQSGISLTTMATWDPTVHCRHYHCPYYTSEEDIPYSEDQGNPWEDCEHWRPDPNVPGDY</sequence>
<comment type="caution">
    <text evidence="2">The sequence shown here is derived from an EMBL/GenBank/DDBJ whole genome shotgun (WGS) entry which is preliminary data.</text>
</comment>
<accession>A0AAI8VR84</accession>